<evidence type="ECO:0000313" key="1">
    <source>
        <dbReference type="EMBL" id="AKA50020.1"/>
    </source>
</evidence>
<protein>
    <submittedName>
        <fullName evidence="1">Uncharacterized protein</fullName>
    </submittedName>
</protein>
<dbReference type="AlphaFoldDB" id="A0A0D5ZK53"/>
<dbReference type="EMBL" id="CP011021">
    <property type="protein sequence ID" value="AKA50020.1"/>
    <property type="molecule type" value="Genomic_DNA"/>
</dbReference>
<name>A0A0D5ZK53_9BACT</name>
<sequence>MSKKRMSKGLKSALLIGGFIASAGFFAGTITMVHYSKATKEVTLNDFTLLQSDAFKKRIKNELASDYATYQNTFSKAKSASYFEDNFIFSSLKNQNQLAAQDLALIGPKGELLNVFNNGEVNFYFDSYANNLEGKLFIVVTIAPKSKTDKNKQVATFEIDGFKKLTLSDISENMFVSSVTEKAAEFETHENFEAFKNAYQNLETEAQKAEFLSKHFNFEASKFAQINLAESNLVFVSDNNVVFNLVLNAKVDAAKTDKLINVEVDKQINTRATYEYAIQFFNVKKLFTNFRATVVNKENGGKITVDELKASYVKNSHKFSKLNLENLPEGYDASFDPEVGEDENNYILSYSVFKNPDARTVLYMSKLKLSKDLFALTNASDSSATANNAANNESAEASGH</sequence>
<accession>A0A0D5ZK53</accession>
<dbReference type="Proteomes" id="UP000032722">
    <property type="component" value="Chromosome"/>
</dbReference>
<dbReference type="KEGG" id="mgb:VO56_02015"/>
<reference evidence="1 2" key="1">
    <citation type="journal article" date="2015" name="Genome Announc.">
        <title>Complete Genome Sequence of Mycoplasma meleagridis, a Possible Emerging Pathogen in Chickens.</title>
        <authorList>
            <person name="Abolnik C."/>
        </authorList>
    </citation>
    <scope>NUCLEOTIDE SEQUENCE [LARGE SCALE GENOMIC DNA]</scope>
    <source>
        <strain evidence="1 2">B2096 8B</strain>
    </source>
</reference>
<dbReference type="HOGENOM" id="CLU_688529_0_0_14"/>
<dbReference type="PATRIC" id="fig|29556.3.peg.407"/>
<organism evidence="2">
    <name type="scientific">Mycoplasmopsis gallinacea</name>
    <dbReference type="NCBI Taxonomy" id="29556"/>
    <lineage>
        <taxon>Bacteria</taxon>
        <taxon>Bacillati</taxon>
        <taxon>Mycoplasmatota</taxon>
        <taxon>Mycoplasmoidales</taxon>
        <taxon>Metamycoplasmataceae</taxon>
        <taxon>Mycoplasmopsis</taxon>
    </lineage>
</organism>
<gene>
    <name evidence="1" type="ORF">VO56_02015</name>
</gene>
<dbReference type="NCBIfam" id="NF045954">
    <property type="entry name" value="MAG1430_dom"/>
    <property type="match status" value="1"/>
</dbReference>
<evidence type="ECO:0000313" key="2">
    <source>
        <dbReference type="Proteomes" id="UP000032722"/>
    </source>
</evidence>
<proteinExistence type="predicted"/>